<reference evidence="2 3" key="1">
    <citation type="submission" date="2015-01" db="EMBL/GenBank/DDBJ databases">
        <title>The Genome Sequence of Fonsecaea multimorphosa CBS 102226.</title>
        <authorList>
            <consortium name="The Broad Institute Genomics Platform"/>
            <person name="Cuomo C."/>
            <person name="de Hoog S."/>
            <person name="Gorbushina A."/>
            <person name="Stielow B."/>
            <person name="Teixiera M."/>
            <person name="Abouelleil A."/>
            <person name="Chapman S.B."/>
            <person name="Priest M."/>
            <person name="Young S.K."/>
            <person name="Wortman J."/>
            <person name="Nusbaum C."/>
            <person name="Birren B."/>
        </authorList>
    </citation>
    <scope>NUCLEOTIDE SEQUENCE [LARGE SCALE GENOMIC DNA]</scope>
    <source>
        <strain evidence="2 3">CBS 102226</strain>
    </source>
</reference>
<dbReference type="Proteomes" id="UP000053411">
    <property type="component" value="Unassembled WGS sequence"/>
</dbReference>
<dbReference type="VEuPathDB" id="FungiDB:Z520_02569"/>
<evidence type="ECO:0000313" key="2">
    <source>
        <dbReference type="EMBL" id="KIY02430.1"/>
    </source>
</evidence>
<accession>A0A0D2KG82</accession>
<dbReference type="Pfam" id="PF14555">
    <property type="entry name" value="UBA_4"/>
    <property type="match status" value="1"/>
</dbReference>
<dbReference type="STRING" id="1442371.A0A0D2KG82"/>
<gene>
    <name evidence="2" type="ORF">Z520_02569</name>
</gene>
<name>A0A0D2KG82_9EURO</name>
<proteinExistence type="predicted"/>
<dbReference type="CDD" id="cd14273">
    <property type="entry name" value="UBA_TAP-C_like"/>
    <property type="match status" value="1"/>
</dbReference>
<evidence type="ECO:0000256" key="1">
    <source>
        <dbReference type="SAM" id="MobiDB-lite"/>
    </source>
</evidence>
<feature type="compositionally biased region" description="Polar residues" evidence="1">
    <location>
        <begin position="186"/>
        <end position="202"/>
    </location>
</feature>
<feature type="compositionally biased region" description="Acidic residues" evidence="1">
    <location>
        <begin position="802"/>
        <end position="813"/>
    </location>
</feature>
<feature type="region of interest" description="Disordered" evidence="1">
    <location>
        <begin position="654"/>
        <end position="687"/>
    </location>
</feature>
<sequence>MNSSRGGSSRGTRRGRRAPGQSGPVQGALSGGPPSQPAASQGGANPGNPSNITPAPHLPLPVNRTLGYQENPPDPPASSLLDNDERDARLTALRNQLAYPRMLSGTTLRWHLDRNEWDVNRAAAEFWWYVNNPTARLPPSQPTGPYMRRGDSVEQERIFTVRDFQTGLREEAKKSRRKKREEAAQNDMSDSPSNPASNLPSKTRSRLPLNVHMMLLHHANNFVPEDVETEIQRRMEGPDDDHKDPDGNWDLDDYEIEASRLRQPLDGLLAMDRKLAFFLNISATNSVYSARKLLEQHNWDVVAAIDAWFQAGGVHVSFPPLPPGDEEDAEDGLRAVNVNRPPRIRDGRFQFFDHDYDKFDRWLSKKRKAPGSGSDTDSSNPSTIISAGQAGSVGAVPQSLPATLSKRQKTAASGADGDADVEMDPGLGSPNDADNSSQDSGQDGAQNQHRRTRGGGRGIPGRDYISGNRGGTGNPRGALINPNRNPAVVHCPDPTKLVIEYIKNGEYKCQRFKGQFRVRRNLPFRWDDMPDDTVEEVEFDWHNKKHIEKLNRWRNDRYVQITGVTRGQPNGGPFNKYEEQWLVEQEANRIEQKFLDMAGQVDVNGRTDPQRYQVAQRHFENSSNYPVPLSAAEANNLMKEFNIKFAGKRFYHKENYKPNSTGRGPVRVKQKPKDMSRVGDVPRPPRTLNEIKQHRCRIPAFCKRFMLKPDKAKWKDVQDGSELVSDVDSDFEDESGRRAVPRGPPAASVIGGAQPQTGTQARTRTQAQTGTQAQPGTSAPQHANTGAQPGSGAGQTANNAAQDDEEEDSDMYG</sequence>
<organism evidence="2 3">
    <name type="scientific">Fonsecaea multimorphosa CBS 102226</name>
    <dbReference type="NCBI Taxonomy" id="1442371"/>
    <lineage>
        <taxon>Eukaryota</taxon>
        <taxon>Fungi</taxon>
        <taxon>Dikarya</taxon>
        <taxon>Ascomycota</taxon>
        <taxon>Pezizomycotina</taxon>
        <taxon>Eurotiomycetes</taxon>
        <taxon>Chaetothyriomycetidae</taxon>
        <taxon>Chaetothyriales</taxon>
        <taxon>Herpotrichiellaceae</taxon>
        <taxon>Fonsecaea</taxon>
    </lineage>
</organism>
<dbReference type="GeneID" id="27708315"/>
<feature type="region of interest" description="Disordered" evidence="1">
    <location>
        <begin position="365"/>
        <end position="481"/>
    </location>
</feature>
<feature type="compositionally biased region" description="Polar residues" evidence="1">
    <location>
        <begin position="373"/>
        <end position="386"/>
    </location>
</feature>
<dbReference type="Gene3D" id="1.10.8.10">
    <property type="entry name" value="DNA helicase RuvA subunit, C-terminal domain"/>
    <property type="match status" value="1"/>
</dbReference>
<feature type="region of interest" description="Disordered" evidence="1">
    <location>
        <begin position="159"/>
        <end position="203"/>
    </location>
</feature>
<dbReference type="OrthoDB" id="4147016at2759"/>
<evidence type="ECO:0000313" key="3">
    <source>
        <dbReference type="Proteomes" id="UP000053411"/>
    </source>
</evidence>
<protein>
    <submittedName>
        <fullName evidence="2">Uncharacterized protein</fullName>
    </submittedName>
</protein>
<feature type="compositionally biased region" description="Polar residues" evidence="1">
    <location>
        <begin position="432"/>
        <end position="447"/>
    </location>
</feature>
<feature type="region of interest" description="Disordered" evidence="1">
    <location>
        <begin position="1"/>
        <end position="82"/>
    </location>
</feature>
<feature type="compositionally biased region" description="Low complexity" evidence="1">
    <location>
        <begin position="751"/>
        <end position="777"/>
    </location>
</feature>
<dbReference type="RefSeq" id="XP_016636552.1">
    <property type="nucleotide sequence ID" value="XM_016773082.1"/>
</dbReference>
<keyword evidence="3" id="KW-1185">Reference proteome</keyword>
<feature type="compositionally biased region" description="Polar residues" evidence="1">
    <location>
        <begin position="778"/>
        <end position="801"/>
    </location>
</feature>
<dbReference type="EMBL" id="KN848064">
    <property type="protein sequence ID" value="KIY02430.1"/>
    <property type="molecule type" value="Genomic_DNA"/>
</dbReference>
<dbReference type="AlphaFoldDB" id="A0A0D2KG82"/>
<feature type="compositionally biased region" description="Polar residues" evidence="1">
    <location>
        <begin position="37"/>
        <end position="53"/>
    </location>
</feature>
<feature type="region of interest" description="Disordered" evidence="1">
    <location>
        <begin position="712"/>
        <end position="813"/>
    </location>
</feature>